<comment type="caution">
    <text evidence="2">The sequence shown here is derived from an EMBL/GenBank/DDBJ whole genome shotgun (WGS) entry which is preliminary data.</text>
</comment>
<name>A0A852TE60_9BACI</name>
<organism evidence="2 3">
    <name type="scientific">Neobacillus niacini</name>
    <dbReference type="NCBI Taxonomy" id="86668"/>
    <lineage>
        <taxon>Bacteria</taxon>
        <taxon>Bacillati</taxon>
        <taxon>Bacillota</taxon>
        <taxon>Bacilli</taxon>
        <taxon>Bacillales</taxon>
        <taxon>Bacillaceae</taxon>
        <taxon>Neobacillus</taxon>
    </lineage>
</organism>
<dbReference type="GO" id="GO:0016740">
    <property type="term" value="F:transferase activity"/>
    <property type="evidence" value="ECO:0007669"/>
    <property type="project" value="UniProtKB-KW"/>
</dbReference>
<dbReference type="AlphaFoldDB" id="A0A852TE60"/>
<reference evidence="3" key="1">
    <citation type="submission" date="2020-07" db="EMBL/GenBank/DDBJ databases">
        <authorList>
            <person name="Partida-Martinez L."/>
            <person name="Huntemann M."/>
            <person name="Clum A."/>
            <person name="Wang J."/>
            <person name="Palaniappan K."/>
            <person name="Ritter S."/>
            <person name="Chen I.-M."/>
            <person name="Stamatis D."/>
            <person name="Reddy T."/>
            <person name="O'Malley R."/>
            <person name="Daum C."/>
            <person name="Shapiro N."/>
            <person name="Ivanova N."/>
            <person name="Kyrpides N."/>
            <person name="Woyke T."/>
        </authorList>
    </citation>
    <scope>NUCLEOTIDE SEQUENCE [LARGE SCALE GENOMIC DNA]</scope>
    <source>
        <strain evidence="3">AT2.8</strain>
    </source>
</reference>
<sequence length="160" mass="18649">MSEMNPYDSFRQLSEMLEKGLNGLLFQSINNNPLIQVTKLGIEANSRYIELLKRNRELMASYMNLPTKNDVANAVKQTMQAEEKIDILEEQIWNLQDSFALATQEQNKVLGEILEFTKHIHFEWQKTSQELAALSEMKNEFEEMKKLLQKDKEEPVLVAK</sequence>
<evidence type="ECO:0000313" key="3">
    <source>
        <dbReference type="Proteomes" id="UP000548423"/>
    </source>
</evidence>
<protein>
    <submittedName>
        <fullName evidence="2">Gamma-glutamylcyclotransferase (GGCT)/AIG2-like uncharacterized protein YtfP</fullName>
    </submittedName>
</protein>
<feature type="coiled-coil region" evidence="1">
    <location>
        <begin position="71"/>
        <end position="98"/>
    </location>
</feature>
<reference evidence="3" key="2">
    <citation type="submission" date="2020-08" db="EMBL/GenBank/DDBJ databases">
        <title>The Agave Microbiome: Exploring the role of microbial communities in plant adaptations to desert environments.</title>
        <authorList>
            <person name="Partida-Martinez L.P."/>
        </authorList>
    </citation>
    <scope>NUCLEOTIDE SEQUENCE [LARGE SCALE GENOMIC DNA]</scope>
    <source>
        <strain evidence="3">AT2.8</strain>
    </source>
</reference>
<keyword evidence="1" id="KW-0175">Coiled coil</keyword>
<proteinExistence type="predicted"/>
<evidence type="ECO:0000313" key="2">
    <source>
        <dbReference type="EMBL" id="NYE07150.1"/>
    </source>
</evidence>
<dbReference type="EMBL" id="JACCBX010000008">
    <property type="protein sequence ID" value="NYE07150.1"/>
    <property type="molecule type" value="Genomic_DNA"/>
</dbReference>
<evidence type="ECO:0000256" key="1">
    <source>
        <dbReference type="SAM" id="Coils"/>
    </source>
</evidence>
<accession>A0A852TE60</accession>
<gene>
    <name evidence="2" type="ORF">F4694_003935</name>
</gene>
<dbReference type="Proteomes" id="UP000548423">
    <property type="component" value="Unassembled WGS sequence"/>
</dbReference>